<name>A0A1I0U2X4_9SPHI</name>
<keyword evidence="2" id="KW-0472">Membrane</keyword>
<dbReference type="Proteomes" id="UP000198836">
    <property type="component" value="Unassembled WGS sequence"/>
</dbReference>
<gene>
    <name evidence="4" type="ORF">SAMN04488511_11963</name>
</gene>
<dbReference type="STRING" id="332999.SAMN04488511_11963"/>
<evidence type="ECO:0000313" key="4">
    <source>
        <dbReference type="EMBL" id="SFA58469.1"/>
    </source>
</evidence>
<protein>
    <submittedName>
        <fullName evidence="4">Bacteroides conjugative transposon TraM protein</fullName>
    </submittedName>
</protein>
<keyword evidence="2" id="KW-0812">Transmembrane</keyword>
<evidence type="ECO:0000256" key="1">
    <source>
        <dbReference type="SAM" id="MobiDB-lite"/>
    </source>
</evidence>
<accession>A0A1I0U2X4</accession>
<evidence type="ECO:0000256" key="2">
    <source>
        <dbReference type="SAM" id="Phobius"/>
    </source>
</evidence>
<proteinExistence type="predicted"/>
<organism evidence="4 5">
    <name type="scientific">Pedobacter suwonensis</name>
    <dbReference type="NCBI Taxonomy" id="332999"/>
    <lineage>
        <taxon>Bacteria</taxon>
        <taxon>Pseudomonadati</taxon>
        <taxon>Bacteroidota</taxon>
        <taxon>Sphingobacteriia</taxon>
        <taxon>Sphingobacteriales</taxon>
        <taxon>Sphingobacteriaceae</taxon>
        <taxon>Pedobacter</taxon>
    </lineage>
</organism>
<feature type="domain" description="Conjugative transposon TraM C-terminal" evidence="3">
    <location>
        <begin position="204"/>
        <end position="346"/>
    </location>
</feature>
<keyword evidence="5" id="KW-1185">Reference proteome</keyword>
<keyword evidence="2" id="KW-1133">Transmembrane helix</keyword>
<sequence>MDKKTKKDWRKLLLFLPLLVVPLLLFGFYLLQKQKENGAPLTSTKGINTQLPDASFSADTPKTKADYYAQADRDQKKNEQGIAGIAGQLGFDVDRSSTSVNGHEQTQQINAKLEALNREINRPEPSFGKPANQPKSQPTSMKSDVERLETLMKTMQDNKADDPEMAQLNGMMQSILDIQHPERVAERQRSARSLSPDSLFRATPAVLVDNQKAVQGATIKLRLQDSLSIGNMVIPKGHIIFGACRIANQRLLIDISNIRLGTSIIPVDLSVYSLDGMIGITAPEAALTGALNDGTDNAVRSVGFGFDQSVATQVASAGIDAARQLISRKVKKIKVKLKSGYSILLRNNQNRAR</sequence>
<reference evidence="5" key="1">
    <citation type="submission" date="2016-10" db="EMBL/GenBank/DDBJ databases">
        <authorList>
            <person name="Varghese N."/>
            <person name="Submissions S."/>
        </authorList>
    </citation>
    <scope>NUCLEOTIDE SEQUENCE [LARGE SCALE GENOMIC DNA]</scope>
    <source>
        <strain evidence="5">DSM 18130</strain>
    </source>
</reference>
<feature type="transmembrane region" description="Helical" evidence="2">
    <location>
        <begin position="12"/>
        <end position="31"/>
    </location>
</feature>
<feature type="compositionally biased region" description="Polar residues" evidence="1">
    <location>
        <begin position="133"/>
        <end position="142"/>
    </location>
</feature>
<dbReference type="InterPro" id="IPR055407">
    <property type="entry name" value="TraM_C"/>
</dbReference>
<evidence type="ECO:0000259" key="3">
    <source>
        <dbReference type="Pfam" id="PF12508"/>
    </source>
</evidence>
<evidence type="ECO:0000313" key="5">
    <source>
        <dbReference type="Proteomes" id="UP000198836"/>
    </source>
</evidence>
<dbReference type="AlphaFoldDB" id="A0A1I0U2X4"/>
<dbReference type="EMBL" id="FOJM01000019">
    <property type="protein sequence ID" value="SFA58469.1"/>
    <property type="molecule type" value="Genomic_DNA"/>
</dbReference>
<dbReference type="Pfam" id="PF12508">
    <property type="entry name" value="Transposon_TraM"/>
    <property type="match status" value="1"/>
</dbReference>
<feature type="region of interest" description="Disordered" evidence="1">
    <location>
        <begin position="122"/>
        <end position="142"/>
    </location>
</feature>